<evidence type="ECO:0000256" key="1">
    <source>
        <dbReference type="SAM" id="Phobius"/>
    </source>
</evidence>
<sequence>MELRKERDLVDTDIHAILGNRRRRHALDHLRETPDTVAISDLADAVAEREAGESPPPEDLRQSVYNSLHQSHIPRLEGEGVIEYDRETNEIRLTESAREVEVYMEVFTRYGITWVEYYRLLGTVSLLVLLLATMDVAPFALVDTVLWVSLFLALIAVSTAYQLWTRRSLYLRQFL</sequence>
<dbReference type="RefSeq" id="WP_227228261.1">
    <property type="nucleotide sequence ID" value="NZ_JAJCVJ010000001.1"/>
</dbReference>
<dbReference type="Pfam" id="PF24035">
    <property type="entry name" value="DUF7344"/>
    <property type="match status" value="1"/>
</dbReference>
<feature type="transmembrane region" description="Helical" evidence="1">
    <location>
        <begin position="145"/>
        <end position="164"/>
    </location>
</feature>
<keyword evidence="1" id="KW-0472">Membrane</keyword>
<reference evidence="3 4" key="1">
    <citation type="journal article" date="2019" name="Int. J. Syst. Evol. Microbiol.">
        <title>The Global Catalogue of Microorganisms (GCM) 10K type strain sequencing project: providing services to taxonomists for standard genome sequencing and annotation.</title>
        <authorList>
            <consortium name="The Broad Institute Genomics Platform"/>
            <consortium name="The Broad Institute Genome Sequencing Center for Infectious Disease"/>
            <person name="Wu L."/>
            <person name="Ma J."/>
        </authorList>
    </citation>
    <scope>NUCLEOTIDE SEQUENCE [LARGE SCALE GENOMIC DNA]</scope>
    <source>
        <strain evidence="3 4">CGMCC 1.12237</strain>
    </source>
</reference>
<keyword evidence="1" id="KW-1133">Transmembrane helix</keyword>
<keyword evidence="4" id="KW-1185">Reference proteome</keyword>
<dbReference type="EMBL" id="JBHSKX010000001">
    <property type="protein sequence ID" value="MFC5366391.1"/>
    <property type="molecule type" value="Genomic_DNA"/>
</dbReference>
<name>A0ABD5R8R0_9EURY</name>
<dbReference type="Proteomes" id="UP001596201">
    <property type="component" value="Unassembled WGS sequence"/>
</dbReference>
<comment type="caution">
    <text evidence="3">The sequence shown here is derived from an EMBL/GenBank/DDBJ whole genome shotgun (WGS) entry which is preliminary data.</text>
</comment>
<evidence type="ECO:0000259" key="2">
    <source>
        <dbReference type="Pfam" id="PF24035"/>
    </source>
</evidence>
<evidence type="ECO:0000313" key="3">
    <source>
        <dbReference type="EMBL" id="MFC5366391.1"/>
    </source>
</evidence>
<organism evidence="3 4">
    <name type="scientific">Salinirubrum litoreum</name>
    <dbReference type="NCBI Taxonomy" id="1126234"/>
    <lineage>
        <taxon>Archaea</taxon>
        <taxon>Methanobacteriati</taxon>
        <taxon>Methanobacteriota</taxon>
        <taxon>Stenosarchaea group</taxon>
        <taxon>Halobacteria</taxon>
        <taxon>Halobacteriales</taxon>
        <taxon>Haloferacaceae</taxon>
        <taxon>Salinirubrum</taxon>
    </lineage>
</organism>
<feature type="domain" description="DUF7344" evidence="2">
    <location>
        <begin position="16"/>
        <end position="91"/>
    </location>
</feature>
<protein>
    <recommendedName>
        <fullName evidence="2">DUF7344 domain-containing protein</fullName>
    </recommendedName>
</protein>
<dbReference type="Gene3D" id="1.10.10.10">
    <property type="entry name" value="Winged helix-like DNA-binding domain superfamily/Winged helix DNA-binding domain"/>
    <property type="match status" value="1"/>
</dbReference>
<keyword evidence="1" id="KW-0812">Transmembrane</keyword>
<evidence type="ECO:0000313" key="4">
    <source>
        <dbReference type="Proteomes" id="UP001596201"/>
    </source>
</evidence>
<dbReference type="AlphaFoldDB" id="A0ABD5R8R0"/>
<gene>
    <name evidence="3" type="ORF">ACFPJ5_05525</name>
</gene>
<proteinExistence type="predicted"/>
<feature type="transmembrane region" description="Helical" evidence="1">
    <location>
        <begin position="117"/>
        <end position="139"/>
    </location>
</feature>
<dbReference type="InterPro" id="IPR036388">
    <property type="entry name" value="WH-like_DNA-bd_sf"/>
</dbReference>
<dbReference type="InterPro" id="IPR055768">
    <property type="entry name" value="DUF7344"/>
</dbReference>
<accession>A0ABD5R8R0</accession>